<dbReference type="Pfam" id="PF02585">
    <property type="entry name" value="PIG-L"/>
    <property type="match status" value="1"/>
</dbReference>
<dbReference type="OrthoDB" id="116799at2"/>
<organism evidence="1 2">
    <name type="scientific">Chloroflexus islandicus</name>
    <dbReference type="NCBI Taxonomy" id="1707952"/>
    <lineage>
        <taxon>Bacteria</taxon>
        <taxon>Bacillati</taxon>
        <taxon>Chloroflexota</taxon>
        <taxon>Chloroflexia</taxon>
        <taxon>Chloroflexales</taxon>
        <taxon>Chloroflexineae</taxon>
        <taxon>Chloroflexaceae</taxon>
        <taxon>Chloroflexus</taxon>
    </lineage>
</organism>
<dbReference type="STRING" id="1707952.A6A03_10825"/>
<dbReference type="Gene3D" id="3.40.50.10320">
    <property type="entry name" value="LmbE-like"/>
    <property type="match status" value="1"/>
</dbReference>
<proteinExistence type="predicted"/>
<gene>
    <name evidence="1" type="ORF">A6A03_10825</name>
</gene>
<sequence length="269" mass="28250">MPLVTEHAAALPGGYRHVVLSPHLDDAALSCGGLIARATAAGEPVLVVNVCSGSPPPDAPFSPFAQSLHERWGLPPATVVAQRRVEDAAALRILGADALLWPALDAIYRQPDAYFDETSLFAVPAGDDPLAADVADLVAMLAQRYPAAAFYLPLAVGMHVDHQLVFAAATAALLARGAACFYYEDFPYARTAGAVAQRLAMIGQERYAPHSIPLDEPALSAKIAAIAAYASQLGVLFGGAAAMPAAVIAYAEQVASPPLRYAERLWVRL</sequence>
<comment type="caution">
    <text evidence="1">The sequence shown here is derived from an EMBL/GenBank/DDBJ whole genome shotgun (WGS) entry which is preliminary data.</text>
</comment>
<dbReference type="SUPFAM" id="SSF102588">
    <property type="entry name" value="LmbE-like"/>
    <property type="match status" value="1"/>
</dbReference>
<accession>A0A178ME67</accession>
<keyword evidence="2" id="KW-1185">Reference proteome</keyword>
<dbReference type="GO" id="GO:0016811">
    <property type="term" value="F:hydrolase activity, acting on carbon-nitrogen (but not peptide) bonds, in linear amides"/>
    <property type="evidence" value="ECO:0007669"/>
    <property type="project" value="TreeGrafter"/>
</dbReference>
<dbReference type="Proteomes" id="UP000078287">
    <property type="component" value="Unassembled WGS sequence"/>
</dbReference>
<protein>
    <submittedName>
        <fullName evidence="1">GlcNAc-PI de-N-acetylase</fullName>
    </submittedName>
</protein>
<reference evidence="1 2" key="1">
    <citation type="submission" date="2016-04" db="EMBL/GenBank/DDBJ databases">
        <title>Chloroflexus islandicus sp. nov., a thermophilic filamentous anoxygenic phototrophic bacterium from geyser Strokkur (Iceland).</title>
        <authorList>
            <person name="Gaisin V.A."/>
            <person name="Kalashnikov A.M."/>
            <person name="Sukhacheva M.V."/>
            <person name="Grouzdev D.S."/>
            <person name="Ivanov T.M."/>
            <person name="Kuznetsov B."/>
            <person name="Gorlenko V.M."/>
        </authorList>
    </citation>
    <scope>NUCLEOTIDE SEQUENCE [LARGE SCALE GENOMIC DNA]</scope>
    <source>
        <strain evidence="2">isl-2</strain>
    </source>
</reference>
<dbReference type="InterPro" id="IPR003737">
    <property type="entry name" value="GlcNAc_PI_deacetylase-related"/>
</dbReference>
<dbReference type="EMBL" id="LWQS01000039">
    <property type="protein sequence ID" value="OAN47110.1"/>
    <property type="molecule type" value="Genomic_DNA"/>
</dbReference>
<dbReference type="AlphaFoldDB" id="A0A178ME67"/>
<name>A0A178ME67_9CHLR</name>
<dbReference type="InterPro" id="IPR024078">
    <property type="entry name" value="LmbE-like_dom_sf"/>
</dbReference>
<dbReference type="PANTHER" id="PTHR12993">
    <property type="entry name" value="N-ACETYLGLUCOSAMINYL-PHOSPHATIDYLINOSITOL DE-N-ACETYLASE-RELATED"/>
    <property type="match status" value="1"/>
</dbReference>
<evidence type="ECO:0000313" key="1">
    <source>
        <dbReference type="EMBL" id="OAN47110.1"/>
    </source>
</evidence>
<dbReference type="RefSeq" id="WP_066784819.1">
    <property type="nucleotide sequence ID" value="NZ_LWQS01000039.1"/>
</dbReference>
<dbReference type="PANTHER" id="PTHR12993:SF29">
    <property type="entry name" value="BLR3841 PROTEIN"/>
    <property type="match status" value="1"/>
</dbReference>
<evidence type="ECO:0000313" key="2">
    <source>
        <dbReference type="Proteomes" id="UP000078287"/>
    </source>
</evidence>